<sequence length="670" mass="74604">MTSTVYSRLPPPSPPSADDAEEGKYAAAEELMAAPLTRANVTLLQALSQPSRLRRRVAPTFEILSWDGPEQMTYNLNSYRAPGTQLSSRTINRNVDRDGYNGQRYHDDDDGHVGSAWRGDRGSGVAAAEEDVAPPSLYSRADERAGGARSAERDEEEVRASRQHPERPPPPLPWSRQYEPSSTSSGTRLRPRPSDDRDDDDEAWQEGGDPDEEDVSEVDYEPNHYDNHHDNVLPSGGEPNKTGRLNMRAFEERFNAADEAPALQAGETGKNGTTRREDLPMRVIYASHDSDDASYRKRPVDVPPPPPPPPPRRQWGGQPQEREEDCNVDRSRPARFREEAGSAEASGSSGRGRGALREEGRGSFDEDRDDDGSAREFDEDTGKGRRPLRDTWERPRSDHHDTSCRNDARPHRGSYNEAHNDDHNTSPSSSSVPQGDARAADREKEEHRSDDPYYRPYDDDYTDDEDEALCGEVISCDSYDAERKPPQRPPRRPQPASHPTRRSAPRTVPPPPAAPVHGHSSPKGPQLHARRGEKTAPQNKRKRTARHNPKAFKNTTTYSWISTNTTTTVILPAATVQLVPLAGVYHPVVEEVPTEERWASSPYQQGVPQVGPPRGAEYPHRPSQMTVLDDSAEEAASDSRGRVRNSLPQLPRRAYDSAMNANLRGSVPEM</sequence>
<proteinExistence type="predicted"/>
<evidence type="ECO:0000313" key="2">
    <source>
        <dbReference type="EMBL" id="KPA77946.1"/>
    </source>
</evidence>
<protein>
    <submittedName>
        <fullName evidence="2">Uncharacterized protein</fullName>
    </submittedName>
</protein>
<feature type="compositionally biased region" description="Basic and acidic residues" evidence="1">
    <location>
        <begin position="94"/>
        <end position="112"/>
    </location>
</feature>
<keyword evidence="3" id="KW-1185">Reference proteome</keyword>
<feature type="compositionally biased region" description="Basic and acidic residues" evidence="1">
    <location>
        <begin position="221"/>
        <end position="231"/>
    </location>
</feature>
<dbReference type="EMBL" id="LGTL01000015">
    <property type="protein sequence ID" value="KPA77946.1"/>
    <property type="molecule type" value="Genomic_DNA"/>
</dbReference>
<evidence type="ECO:0000313" key="3">
    <source>
        <dbReference type="Proteomes" id="UP000037923"/>
    </source>
</evidence>
<feature type="compositionally biased region" description="Acidic residues" evidence="1">
    <location>
        <begin position="459"/>
        <end position="469"/>
    </location>
</feature>
<reference evidence="2 3" key="1">
    <citation type="submission" date="2015-07" db="EMBL/GenBank/DDBJ databases">
        <title>High-quality genome of monoxenous trypanosomatid Leptomonas pyrrhocoris.</title>
        <authorList>
            <person name="Flegontov P."/>
            <person name="Butenko A."/>
            <person name="Firsov S."/>
            <person name="Vlcek C."/>
            <person name="Logacheva M.D."/>
            <person name="Field M."/>
            <person name="Filatov D."/>
            <person name="Flegontova O."/>
            <person name="Gerasimov E."/>
            <person name="Jackson A.P."/>
            <person name="Kelly S."/>
            <person name="Opperdoes F."/>
            <person name="O'Reilly A."/>
            <person name="Votypka J."/>
            <person name="Yurchenko V."/>
            <person name="Lukes J."/>
        </authorList>
    </citation>
    <scope>NUCLEOTIDE SEQUENCE [LARGE SCALE GENOMIC DNA]</scope>
    <source>
        <strain evidence="2">H10</strain>
    </source>
</reference>
<feature type="region of interest" description="Disordered" evidence="1">
    <location>
        <begin position="85"/>
        <end position="552"/>
    </location>
</feature>
<name>A0A0M9FXK7_LEPPY</name>
<feature type="compositionally biased region" description="Basic and acidic residues" evidence="1">
    <location>
        <begin position="140"/>
        <end position="167"/>
    </location>
</feature>
<feature type="compositionally biased region" description="Basic and acidic residues" evidence="1">
    <location>
        <begin position="355"/>
        <end position="410"/>
    </location>
</feature>
<dbReference type="OMA" id="HNLYAND"/>
<comment type="caution">
    <text evidence="2">The sequence shown here is derived from an EMBL/GenBank/DDBJ whole genome shotgun (WGS) entry which is preliminary data.</text>
</comment>
<evidence type="ECO:0000256" key="1">
    <source>
        <dbReference type="SAM" id="MobiDB-lite"/>
    </source>
</evidence>
<feature type="compositionally biased region" description="Low complexity" evidence="1">
    <location>
        <begin position="604"/>
        <end position="613"/>
    </location>
</feature>
<feature type="compositionally biased region" description="Basic and acidic residues" evidence="1">
    <location>
        <begin position="438"/>
        <end position="458"/>
    </location>
</feature>
<feature type="compositionally biased region" description="Basic residues" evidence="1">
    <location>
        <begin position="539"/>
        <end position="550"/>
    </location>
</feature>
<feature type="compositionally biased region" description="Basic and acidic residues" evidence="1">
    <location>
        <begin position="288"/>
        <end position="300"/>
    </location>
</feature>
<dbReference type="OrthoDB" id="267068at2759"/>
<dbReference type="VEuPathDB" id="TriTrypDB:LpyrH10_15_1280"/>
<accession>A0A0M9FXK7</accession>
<organism evidence="2 3">
    <name type="scientific">Leptomonas pyrrhocoris</name>
    <name type="common">Firebug parasite</name>
    <dbReference type="NCBI Taxonomy" id="157538"/>
    <lineage>
        <taxon>Eukaryota</taxon>
        <taxon>Discoba</taxon>
        <taxon>Euglenozoa</taxon>
        <taxon>Kinetoplastea</taxon>
        <taxon>Metakinetoplastina</taxon>
        <taxon>Trypanosomatida</taxon>
        <taxon>Trypanosomatidae</taxon>
        <taxon>Leishmaniinae</taxon>
        <taxon>Leptomonas</taxon>
    </lineage>
</organism>
<feature type="compositionally biased region" description="Pro residues" evidence="1">
    <location>
        <begin position="301"/>
        <end position="312"/>
    </location>
</feature>
<feature type="compositionally biased region" description="Acidic residues" evidence="1">
    <location>
        <begin position="196"/>
        <end position="220"/>
    </location>
</feature>
<feature type="compositionally biased region" description="Basic and acidic residues" evidence="1">
    <location>
        <begin position="325"/>
        <end position="340"/>
    </location>
</feature>
<feature type="region of interest" description="Disordered" evidence="1">
    <location>
        <begin position="1"/>
        <end position="23"/>
    </location>
</feature>
<gene>
    <name evidence="2" type="ORF">ABB37_06718</name>
</gene>
<dbReference type="RefSeq" id="XP_015656385.1">
    <property type="nucleotide sequence ID" value="XM_015805092.1"/>
</dbReference>
<dbReference type="Proteomes" id="UP000037923">
    <property type="component" value="Unassembled WGS sequence"/>
</dbReference>
<dbReference type="AlphaFoldDB" id="A0A0M9FXK7"/>
<feature type="region of interest" description="Disordered" evidence="1">
    <location>
        <begin position="596"/>
        <end position="670"/>
    </location>
</feature>
<dbReference type="GeneID" id="26907004"/>
<feature type="compositionally biased region" description="Polar residues" evidence="1">
    <location>
        <begin position="178"/>
        <end position="187"/>
    </location>
</feature>